<reference evidence="4" key="1">
    <citation type="submission" date="2022-11" db="UniProtKB">
        <authorList>
            <consortium name="WormBaseParasite"/>
        </authorList>
    </citation>
    <scope>IDENTIFICATION</scope>
</reference>
<keyword evidence="3" id="KW-1185">Reference proteome</keyword>
<sequence>MIAASSLKVYQELWHEMSVNHRVQYVDGIPNGIEVVKRDPGFVLLGPIDTMKMYTTGDYRGYLNKSLFRIQDFVEHGFIDKWVNDYARYVEFTHNASSQCANSTQSQVGYLSLDQAQGAFWLLIAGLLFSILILSIECIIRLLWGWLPRCLRKTKSGRHKSIDTSKNWSLKESNSTPSPTVSSGSSSGSSGLRMPINPVRKRSSAYGTTNSTISTNISVVNYKL</sequence>
<proteinExistence type="predicted"/>
<evidence type="ECO:0000256" key="2">
    <source>
        <dbReference type="SAM" id="Phobius"/>
    </source>
</evidence>
<feature type="transmembrane region" description="Helical" evidence="2">
    <location>
        <begin position="119"/>
        <end position="144"/>
    </location>
</feature>
<keyword evidence="2" id="KW-0812">Transmembrane</keyword>
<name>A0A914DYE9_9BILA</name>
<evidence type="ECO:0000313" key="3">
    <source>
        <dbReference type="Proteomes" id="UP000887540"/>
    </source>
</evidence>
<organism evidence="3 4">
    <name type="scientific">Acrobeloides nanus</name>
    <dbReference type="NCBI Taxonomy" id="290746"/>
    <lineage>
        <taxon>Eukaryota</taxon>
        <taxon>Metazoa</taxon>
        <taxon>Ecdysozoa</taxon>
        <taxon>Nematoda</taxon>
        <taxon>Chromadorea</taxon>
        <taxon>Rhabditida</taxon>
        <taxon>Tylenchina</taxon>
        <taxon>Cephalobomorpha</taxon>
        <taxon>Cephaloboidea</taxon>
        <taxon>Cephalobidae</taxon>
        <taxon>Acrobeloides</taxon>
    </lineage>
</organism>
<dbReference type="AlphaFoldDB" id="A0A914DYE9"/>
<dbReference type="WBParaSite" id="ACRNAN_scaffold434.g22666.t1">
    <property type="protein sequence ID" value="ACRNAN_scaffold434.g22666.t1"/>
    <property type="gene ID" value="ACRNAN_scaffold434.g22666"/>
</dbReference>
<accession>A0A914DYE9</accession>
<protein>
    <submittedName>
        <fullName evidence="4">Uncharacterized protein</fullName>
    </submittedName>
</protein>
<keyword evidence="2" id="KW-0472">Membrane</keyword>
<feature type="compositionally biased region" description="Low complexity" evidence="1">
    <location>
        <begin position="173"/>
        <end position="191"/>
    </location>
</feature>
<feature type="region of interest" description="Disordered" evidence="1">
    <location>
        <begin position="160"/>
        <end position="196"/>
    </location>
</feature>
<evidence type="ECO:0000313" key="4">
    <source>
        <dbReference type="WBParaSite" id="ACRNAN_scaffold434.g22666.t1"/>
    </source>
</evidence>
<dbReference type="Proteomes" id="UP000887540">
    <property type="component" value="Unplaced"/>
</dbReference>
<keyword evidence="2" id="KW-1133">Transmembrane helix</keyword>
<evidence type="ECO:0000256" key="1">
    <source>
        <dbReference type="SAM" id="MobiDB-lite"/>
    </source>
</evidence>